<evidence type="ECO:0000313" key="2">
    <source>
        <dbReference type="Proteomes" id="UP000050331"/>
    </source>
</evidence>
<accession>A0A0U4EJ06</accession>
<dbReference type="EMBL" id="CP013862">
    <property type="protein sequence ID" value="ALX50473.1"/>
    <property type="molecule type" value="Genomic_DNA"/>
</dbReference>
<organism evidence="1 2">
    <name type="scientific">Lentibacillus amyloliquefaciens</name>
    <dbReference type="NCBI Taxonomy" id="1472767"/>
    <lineage>
        <taxon>Bacteria</taxon>
        <taxon>Bacillati</taxon>
        <taxon>Bacillota</taxon>
        <taxon>Bacilli</taxon>
        <taxon>Bacillales</taxon>
        <taxon>Bacillaceae</taxon>
        <taxon>Lentibacillus</taxon>
    </lineage>
</organism>
<sequence length="163" mass="17770">MAELIQETDSLNKGRVKLNNAINDAETARNTSENADDKADQALFNSESTQDQLDQVVIDGDSSVEAAQARVDVNGESHQTLKERIDDDYSDLLQVDEQIGTTTFTRTNGLVSQITTPTKDVTFTRDADGVVTSITEVKANKTVETTFTRDSDGVVQSIDKVVV</sequence>
<proteinExistence type="predicted"/>
<gene>
    <name evidence="1" type="ORF">AOX59_18930</name>
</gene>
<dbReference type="KEGG" id="lao:AOX59_18930"/>
<dbReference type="OrthoDB" id="2404754at2"/>
<dbReference type="STRING" id="1472767.AOX59_18930"/>
<protein>
    <submittedName>
        <fullName evidence="1">Uncharacterized protein</fullName>
    </submittedName>
</protein>
<dbReference type="AlphaFoldDB" id="A0A0U4EJ06"/>
<keyword evidence="2" id="KW-1185">Reference proteome</keyword>
<reference evidence="1 2" key="1">
    <citation type="submission" date="2016-01" db="EMBL/GenBank/DDBJ databases">
        <title>Complete genome sequence of strain Lentibacillus amyloliquefaciens LAM0015T isolated from saline sediment.</title>
        <authorList>
            <person name="Wang J.-L."/>
            <person name="He M.-X."/>
        </authorList>
    </citation>
    <scope>NUCLEOTIDE SEQUENCE [LARGE SCALE GENOMIC DNA]</scope>
    <source>
        <strain evidence="1 2">LAM0015</strain>
    </source>
</reference>
<evidence type="ECO:0000313" key="1">
    <source>
        <dbReference type="EMBL" id="ALX50473.1"/>
    </source>
</evidence>
<dbReference type="Proteomes" id="UP000050331">
    <property type="component" value="Chromosome"/>
</dbReference>
<name>A0A0U4EJ06_9BACI</name>
<dbReference type="RefSeq" id="WP_068448025.1">
    <property type="nucleotide sequence ID" value="NZ_CP013862.1"/>
</dbReference>